<feature type="compositionally biased region" description="Basic and acidic residues" evidence="1">
    <location>
        <begin position="90"/>
        <end position="101"/>
    </location>
</feature>
<evidence type="ECO:0000256" key="1">
    <source>
        <dbReference type="SAM" id="MobiDB-lite"/>
    </source>
</evidence>
<reference evidence="2" key="2">
    <citation type="journal article" date="2007" name="Science">
        <title>Genome sequence of Aedes aegypti, a major arbovirus vector.</title>
        <authorList>
            <person name="Nene V."/>
            <person name="Wortman J.R."/>
            <person name="Lawson D."/>
            <person name="Haas B."/>
            <person name="Kodira C."/>
            <person name="Tu Z.J."/>
            <person name="Loftus B."/>
            <person name="Xi Z."/>
            <person name="Megy K."/>
            <person name="Grabherr M."/>
            <person name="Ren Q."/>
            <person name="Zdobnov E.M."/>
            <person name="Lobo N.F."/>
            <person name="Campbell K.S."/>
            <person name="Brown S.E."/>
            <person name="Bonaldo M.F."/>
            <person name="Zhu J."/>
            <person name="Sinkins S.P."/>
            <person name="Hogenkamp D.G."/>
            <person name="Amedeo P."/>
            <person name="Arensburger P."/>
            <person name="Atkinson P.W."/>
            <person name="Bidwell S."/>
            <person name="Biedler J."/>
            <person name="Birney E."/>
            <person name="Bruggner R.V."/>
            <person name="Costas J."/>
            <person name="Coy M.R."/>
            <person name="Crabtree J."/>
            <person name="Crawford M."/>
            <person name="Debruyn B."/>
            <person name="Decaprio D."/>
            <person name="Eiglmeier K."/>
            <person name="Eisenstadt E."/>
            <person name="El-Dorry H."/>
            <person name="Gelbart W.M."/>
            <person name="Gomes S.L."/>
            <person name="Hammond M."/>
            <person name="Hannick L.I."/>
            <person name="Hogan J.R."/>
            <person name="Holmes M.H."/>
            <person name="Jaffe D."/>
            <person name="Johnston J.S."/>
            <person name="Kennedy R.C."/>
            <person name="Koo H."/>
            <person name="Kravitz S."/>
            <person name="Kriventseva E.V."/>
            <person name="Kulp D."/>
            <person name="Labutti K."/>
            <person name="Lee E."/>
            <person name="Li S."/>
            <person name="Lovin D.D."/>
            <person name="Mao C."/>
            <person name="Mauceli E."/>
            <person name="Menck C.F."/>
            <person name="Miller J.R."/>
            <person name="Montgomery P."/>
            <person name="Mori A."/>
            <person name="Nascimento A.L."/>
            <person name="Naveira H.F."/>
            <person name="Nusbaum C."/>
            <person name="O'leary S."/>
            <person name="Orvis J."/>
            <person name="Pertea M."/>
            <person name="Quesneville H."/>
            <person name="Reidenbach K.R."/>
            <person name="Rogers Y.H."/>
            <person name="Roth C.W."/>
            <person name="Schneider J.R."/>
            <person name="Schatz M."/>
            <person name="Shumway M."/>
            <person name="Stanke M."/>
            <person name="Stinson E.O."/>
            <person name="Tubio J.M."/>
            <person name="Vanzee J.P."/>
            <person name="Verjovski-Almeida S."/>
            <person name="Werner D."/>
            <person name="White O."/>
            <person name="Wyder S."/>
            <person name="Zeng Q."/>
            <person name="Zhao Q."/>
            <person name="Zhao Y."/>
            <person name="Hill C.A."/>
            <person name="Raikhel A.S."/>
            <person name="Soares M.B."/>
            <person name="Knudson D.L."/>
            <person name="Lee N.H."/>
            <person name="Galagan J."/>
            <person name="Salzberg S.L."/>
            <person name="Paulsen I.T."/>
            <person name="Dimopoulos G."/>
            <person name="Collins F.H."/>
            <person name="Birren B."/>
            <person name="Fraser-Liggett C.M."/>
            <person name="Severson D.W."/>
        </authorList>
    </citation>
    <scope>NUCLEOTIDE SEQUENCE [LARGE SCALE GENOMIC DNA]</scope>
    <source>
        <strain evidence="2">Liverpool</strain>
    </source>
</reference>
<dbReference type="PaxDb" id="7159-AAEL004544-PA"/>
<name>Q17CG2_AEDAE</name>
<gene>
    <name evidence="2" type="ORF">AaeL_AAEL004544</name>
</gene>
<feature type="compositionally biased region" description="Polar residues" evidence="1">
    <location>
        <begin position="128"/>
        <end position="137"/>
    </location>
</feature>
<reference evidence="2" key="3">
    <citation type="submission" date="2012-09" db="EMBL/GenBank/DDBJ databases">
        <authorList>
            <consortium name="VectorBase"/>
        </authorList>
    </citation>
    <scope>NUCLEOTIDE SEQUENCE</scope>
    <source>
        <strain evidence="2">Liverpool</strain>
    </source>
</reference>
<feature type="compositionally biased region" description="Low complexity" evidence="1">
    <location>
        <begin position="281"/>
        <end position="295"/>
    </location>
</feature>
<feature type="compositionally biased region" description="Basic and acidic residues" evidence="1">
    <location>
        <begin position="260"/>
        <end position="271"/>
    </location>
</feature>
<dbReference type="STRING" id="7159.Q17CG2"/>
<organism evidence="2 3">
    <name type="scientific">Aedes aegypti</name>
    <name type="common">Yellowfever mosquito</name>
    <name type="synonym">Culex aegypti</name>
    <dbReference type="NCBI Taxonomy" id="7159"/>
    <lineage>
        <taxon>Eukaryota</taxon>
        <taxon>Metazoa</taxon>
        <taxon>Ecdysozoa</taxon>
        <taxon>Arthropoda</taxon>
        <taxon>Hexapoda</taxon>
        <taxon>Insecta</taxon>
        <taxon>Pterygota</taxon>
        <taxon>Neoptera</taxon>
        <taxon>Endopterygota</taxon>
        <taxon>Diptera</taxon>
        <taxon>Nematocera</taxon>
        <taxon>Culicoidea</taxon>
        <taxon>Culicidae</taxon>
        <taxon>Culicinae</taxon>
        <taxon>Aedini</taxon>
        <taxon>Aedes</taxon>
        <taxon>Stegomyia</taxon>
    </lineage>
</organism>
<dbReference type="EMBL" id="CH477308">
    <property type="protein sequence ID" value="EAT44059.1"/>
    <property type="molecule type" value="Genomic_DNA"/>
</dbReference>
<feature type="region of interest" description="Disordered" evidence="1">
    <location>
        <begin position="47"/>
        <end position="152"/>
    </location>
</feature>
<feature type="compositionally biased region" description="Low complexity" evidence="1">
    <location>
        <begin position="47"/>
        <end position="89"/>
    </location>
</feature>
<feature type="compositionally biased region" description="Low complexity" evidence="1">
    <location>
        <begin position="220"/>
        <end position="236"/>
    </location>
</feature>
<feature type="region of interest" description="Disordered" evidence="1">
    <location>
        <begin position="252"/>
        <end position="306"/>
    </location>
</feature>
<dbReference type="eggNOG" id="ENOG502T84R">
    <property type="taxonomic scope" value="Eukaryota"/>
</dbReference>
<feature type="compositionally biased region" description="Polar residues" evidence="1">
    <location>
        <begin position="102"/>
        <end position="114"/>
    </location>
</feature>
<dbReference type="PhylomeDB" id="Q17CG2"/>
<feature type="compositionally biased region" description="Basic and acidic residues" evidence="1">
    <location>
        <begin position="138"/>
        <end position="152"/>
    </location>
</feature>
<evidence type="ECO:0000313" key="2">
    <source>
        <dbReference type="EMBL" id="EAT44059.1"/>
    </source>
</evidence>
<feature type="compositionally biased region" description="Low complexity" evidence="1">
    <location>
        <begin position="196"/>
        <end position="210"/>
    </location>
</feature>
<dbReference type="AlphaFoldDB" id="Q17CG2"/>
<accession>Q17CG2</accession>
<dbReference type="Proteomes" id="UP000682892">
    <property type="component" value="Chromosome 1"/>
</dbReference>
<dbReference type="HOGENOM" id="CLU_061878_0_0_1"/>
<protein>
    <submittedName>
        <fullName evidence="2">AAEL004544-PA</fullName>
    </submittedName>
</protein>
<sequence>MAYDPTINERINPFDKDKIAASRAATAAPATCSTFSGSTYTSTATYGATVGQNSYTTTTTLSSSSVSRSPAAMTSASSSSYSSTSIITSSDKRDDNVKDRYNTQQGIRDQSQTGRIEPQPIATAKPADTSTISSYSSETKKQEFGRTKRSSSDAELIFGDKGLDFYKPRFSTAGTGRDFKSSSDSVADAELIFGTSAVSGPPSATSTSGGNAPSTAFNRYSSYGSRDSSSFNSSVSDSDYIYGKKEERNTFNKSLSVSSEKADLDVTERFRSAPKPYEPPKSASSVGSSGSGKWSNKYDEDDFDLK</sequence>
<feature type="region of interest" description="Disordered" evidence="1">
    <location>
        <begin position="196"/>
        <end position="236"/>
    </location>
</feature>
<evidence type="ECO:0000313" key="3">
    <source>
        <dbReference type="Proteomes" id="UP000682892"/>
    </source>
</evidence>
<reference evidence="2" key="1">
    <citation type="submission" date="2005-10" db="EMBL/GenBank/DDBJ databases">
        <authorList>
            <person name="Loftus B.J."/>
            <person name="Nene V.M."/>
            <person name="Hannick L.I."/>
            <person name="Bidwell S."/>
            <person name="Haas B."/>
            <person name="Amedeo P."/>
            <person name="Orvis J."/>
            <person name="Wortman J.R."/>
            <person name="White O.R."/>
            <person name="Salzberg S."/>
            <person name="Shumway M."/>
            <person name="Koo H."/>
            <person name="Zhao Y."/>
            <person name="Holmes M."/>
            <person name="Miller J."/>
            <person name="Schatz M."/>
            <person name="Pop M."/>
            <person name="Pai G."/>
            <person name="Utterback T."/>
            <person name="Rogers Y.-H."/>
            <person name="Kravitz S."/>
            <person name="Fraser C.M."/>
        </authorList>
    </citation>
    <scope>NUCLEOTIDE SEQUENCE</scope>
    <source>
        <strain evidence="2">Liverpool</strain>
    </source>
</reference>
<proteinExistence type="predicted"/>
<dbReference type="OMA" id="NTQQGIR"/>